<sequence length="92" mass="10377">MFKIGQSGHSPCQTRATVHSFPLQDILRPGRGDHCKGKLYGSVEDLQSCGYLCKRANLSIQVIDTYYKKIISFSSFFVLFSCGTCHHYLLIN</sequence>
<evidence type="ECO:0000256" key="1">
    <source>
        <dbReference type="SAM" id="Phobius"/>
    </source>
</evidence>
<organism evidence="2 3">
    <name type="scientific">Dreissena polymorpha</name>
    <name type="common">Zebra mussel</name>
    <name type="synonym">Mytilus polymorpha</name>
    <dbReference type="NCBI Taxonomy" id="45954"/>
    <lineage>
        <taxon>Eukaryota</taxon>
        <taxon>Metazoa</taxon>
        <taxon>Spiralia</taxon>
        <taxon>Lophotrochozoa</taxon>
        <taxon>Mollusca</taxon>
        <taxon>Bivalvia</taxon>
        <taxon>Autobranchia</taxon>
        <taxon>Heteroconchia</taxon>
        <taxon>Euheterodonta</taxon>
        <taxon>Imparidentia</taxon>
        <taxon>Neoheterodontei</taxon>
        <taxon>Myida</taxon>
        <taxon>Dreissenoidea</taxon>
        <taxon>Dreissenidae</taxon>
        <taxon>Dreissena</taxon>
    </lineage>
</organism>
<keyword evidence="1" id="KW-1133">Transmembrane helix</keyword>
<evidence type="ECO:0000313" key="3">
    <source>
        <dbReference type="Proteomes" id="UP000828390"/>
    </source>
</evidence>
<reference evidence="2" key="2">
    <citation type="submission" date="2020-11" db="EMBL/GenBank/DDBJ databases">
        <authorList>
            <person name="McCartney M.A."/>
            <person name="Auch B."/>
            <person name="Kono T."/>
            <person name="Mallez S."/>
            <person name="Becker A."/>
            <person name="Gohl D.M."/>
            <person name="Silverstein K.A.T."/>
            <person name="Koren S."/>
            <person name="Bechman K.B."/>
            <person name="Herman A."/>
            <person name="Abrahante J.E."/>
            <person name="Garbe J."/>
        </authorList>
    </citation>
    <scope>NUCLEOTIDE SEQUENCE</scope>
    <source>
        <strain evidence="2">Duluth1</strain>
        <tissue evidence="2">Whole animal</tissue>
    </source>
</reference>
<keyword evidence="3" id="KW-1185">Reference proteome</keyword>
<comment type="caution">
    <text evidence="2">The sequence shown here is derived from an EMBL/GenBank/DDBJ whole genome shotgun (WGS) entry which is preliminary data.</text>
</comment>
<dbReference type="EMBL" id="JAIWYP010000003">
    <property type="protein sequence ID" value="KAH3851584.1"/>
    <property type="molecule type" value="Genomic_DNA"/>
</dbReference>
<proteinExistence type="predicted"/>
<feature type="transmembrane region" description="Helical" evidence="1">
    <location>
        <begin position="70"/>
        <end position="91"/>
    </location>
</feature>
<dbReference type="Proteomes" id="UP000828390">
    <property type="component" value="Unassembled WGS sequence"/>
</dbReference>
<keyword evidence="1" id="KW-0472">Membrane</keyword>
<reference evidence="2" key="1">
    <citation type="journal article" date="2019" name="bioRxiv">
        <title>The Genome of the Zebra Mussel, Dreissena polymorpha: A Resource for Invasive Species Research.</title>
        <authorList>
            <person name="McCartney M.A."/>
            <person name="Auch B."/>
            <person name="Kono T."/>
            <person name="Mallez S."/>
            <person name="Zhang Y."/>
            <person name="Obille A."/>
            <person name="Becker A."/>
            <person name="Abrahante J.E."/>
            <person name="Garbe J."/>
            <person name="Badalamenti J.P."/>
            <person name="Herman A."/>
            <person name="Mangelson H."/>
            <person name="Liachko I."/>
            <person name="Sullivan S."/>
            <person name="Sone E.D."/>
            <person name="Koren S."/>
            <person name="Silverstein K.A.T."/>
            <person name="Beckman K.B."/>
            <person name="Gohl D.M."/>
        </authorList>
    </citation>
    <scope>NUCLEOTIDE SEQUENCE</scope>
    <source>
        <strain evidence="2">Duluth1</strain>
        <tissue evidence="2">Whole animal</tissue>
    </source>
</reference>
<keyword evidence="1" id="KW-0812">Transmembrane</keyword>
<dbReference type="AlphaFoldDB" id="A0A9D4L5E1"/>
<protein>
    <submittedName>
        <fullName evidence="2">Uncharacterized protein</fullName>
    </submittedName>
</protein>
<gene>
    <name evidence="2" type="ORF">DPMN_094066</name>
</gene>
<accession>A0A9D4L5E1</accession>
<name>A0A9D4L5E1_DREPO</name>
<evidence type="ECO:0000313" key="2">
    <source>
        <dbReference type="EMBL" id="KAH3851584.1"/>
    </source>
</evidence>